<evidence type="ECO:0000256" key="6">
    <source>
        <dbReference type="SAM" id="MobiDB-lite"/>
    </source>
</evidence>
<dbReference type="Gene3D" id="3.30.1490.20">
    <property type="entry name" value="ATP-grasp fold, A domain"/>
    <property type="match status" value="1"/>
</dbReference>
<dbReference type="Gene3D" id="3.30.470.20">
    <property type="entry name" value="ATP-grasp fold, B domain"/>
    <property type="match status" value="1"/>
</dbReference>
<evidence type="ECO:0000313" key="8">
    <source>
        <dbReference type="EMBL" id="GAA4962571.1"/>
    </source>
</evidence>
<evidence type="ECO:0000256" key="1">
    <source>
        <dbReference type="ARBA" id="ARBA00010871"/>
    </source>
</evidence>
<protein>
    <recommendedName>
        <fullName evidence="4">D-alanine--D-alanine ligase</fullName>
        <ecNumber evidence="4">6.3.2.4</ecNumber>
    </recommendedName>
    <alternativeName>
        <fullName evidence="4">D-Ala-D-Ala ligase</fullName>
    </alternativeName>
    <alternativeName>
        <fullName evidence="4">D-alanylalanine synthetase</fullName>
    </alternativeName>
</protein>
<organism evidence="8 9">
    <name type="scientific">Kineococcus glutinatus</name>
    <dbReference type="NCBI Taxonomy" id="1070872"/>
    <lineage>
        <taxon>Bacteria</taxon>
        <taxon>Bacillati</taxon>
        <taxon>Actinomycetota</taxon>
        <taxon>Actinomycetes</taxon>
        <taxon>Kineosporiales</taxon>
        <taxon>Kineosporiaceae</taxon>
        <taxon>Kineococcus</taxon>
    </lineage>
</organism>
<dbReference type="EMBL" id="BAABIL010000021">
    <property type="protein sequence ID" value="GAA4962571.1"/>
    <property type="molecule type" value="Genomic_DNA"/>
</dbReference>
<evidence type="ECO:0000259" key="7">
    <source>
        <dbReference type="PROSITE" id="PS50975"/>
    </source>
</evidence>
<proteinExistence type="inferred from homology"/>
<dbReference type="PANTHER" id="PTHR23132:SF23">
    <property type="entry name" value="D-ALANINE--D-ALANINE LIGASE B"/>
    <property type="match status" value="1"/>
</dbReference>
<dbReference type="InterPro" id="IPR005905">
    <property type="entry name" value="D_ala_D_ala"/>
</dbReference>
<keyword evidence="3 4" id="KW-0961">Cell wall biogenesis/degradation</keyword>
<dbReference type="Proteomes" id="UP001501195">
    <property type="component" value="Unassembled WGS sequence"/>
</dbReference>
<evidence type="ECO:0000256" key="2">
    <source>
        <dbReference type="ARBA" id="ARBA00022598"/>
    </source>
</evidence>
<comment type="similarity">
    <text evidence="1 4">Belongs to the D-alanine--D-alanine ligase family.</text>
</comment>
<evidence type="ECO:0000313" key="9">
    <source>
        <dbReference type="Proteomes" id="UP001501195"/>
    </source>
</evidence>
<dbReference type="InterPro" id="IPR016185">
    <property type="entry name" value="PreATP-grasp_dom_sf"/>
</dbReference>
<dbReference type="Pfam" id="PF07478">
    <property type="entry name" value="Dala_Dala_lig_C"/>
    <property type="match status" value="1"/>
</dbReference>
<dbReference type="PANTHER" id="PTHR23132">
    <property type="entry name" value="D-ALANINE--D-ALANINE LIGASE"/>
    <property type="match status" value="1"/>
</dbReference>
<dbReference type="EC" id="6.3.2.4" evidence="4"/>
<dbReference type="HAMAP" id="MF_00047">
    <property type="entry name" value="Dala_Dala_lig"/>
    <property type="match status" value="1"/>
</dbReference>
<keyword evidence="4" id="KW-0963">Cytoplasm</keyword>
<comment type="subcellular location">
    <subcellularLocation>
        <location evidence="4">Cytoplasm</location>
    </subcellularLocation>
</comment>
<dbReference type="InterPro" id="IPR011095">
    <property type="entry name" value="Dala_Dala_lig_C"/>
</dbReference>
<dbReference type="InterPro" id="IPR011761">
    <property type="entry name" value="ATP-grasp"/>
</dbReference>
<evidence type="ECO:0000256" key="3">
    <source>
        <dbReference type="ARBA" id="ARBA00023316"/>
    </source>
</evidence>
<comment type="catalytic activity">
    <reaction evidence="4">
        <text>2 D-alanine + ATP = D-alanyl-D-alanine + ADP + phosphate + H(+)</text>
        <dbReference type="Rhea" id="RHEA:11224"/>
        <dbReference type="ChEBI" id="CHEBI:15378"/>
        <dbReference type="ChEBI" id="CHEBI:30616"/>
        <dbReference type="ChEBI" id="CHEBI:43474"/>
        <dbReference type="ChEBI" id="CHEBI:57416"/>
        <dbReference type="ChEBI" id="CHEBI:57822"/>
        <dbReference type="ChEBI" id="CHEBI:456216"/>
        <dbReference type="EC" id="6.3.2.4"/>
    </reaction>
</comment>
<dbReference type="RefSeq" id="WP_345710502.1">
    <property type="nucleotide sequence ID" value="NZ_BAABIL010000021.1"/>
</dbReference>
<dbReference type="InterPro" id="IPR013815">
    <property type="entry name" value="ATP_grasp_subdomain_1"/>
</dbReference>
<dbReference type="Pfam" id="PF01820">
    <property type="entry name" value="Dala_Dala_lig_N"/>
    <property type="match status" value="1"/>
</dbReference>
<dbReference type="GO" id="GO:0016874">
    <property type="term" value="F:ligase activity"/>
    <property type="evidence" value="ECO:0007669"/>
    <property type="project" value="UniProtKB-KW"/>
</dbReference>
<keyword evidence="4" id="KW-0133">Cell shape</keyword>
<dbReference type="InterPro" id="IPR011127">
    <property type="entry name" value="Dala_Dala_lig_N"/>
</dbReference>
<keyword evidence="9" id="KW-1185">Reference proteome</keyword>
<comment type="function">
    <text evidence="4">Cell wall formation.</text>
</comment>
<comment type="caution">
    <text evidence="8">The sequence shown here is derived from an EMBL/GenBank/DDBJ whole genome shotgun (WGS) entry which is preliminary data.</text>
</comment>
<keyword evidence="5" id="KW-0067">ATP-binding</keyword>
<keyword evidence="4" id="KW-0573">Peptidoglycan synthesis</keyword>
<dbReference type="PROSITE" id="PS50975">
    <property type="entry name" value="ATP_GRASP"/>
    <property type="match status" value="1"/>
</dbReference>
<accession>A0ABP9H6Y5</accession>
<dbReference type="Gene3D" id="3.40.50.20">
    <property type="match status" value="1"/>
</dbReference>
<keyword evidence="2 4" id="KW-0436">Ligase</keyword>
<gene>
    <name evidence="4" type="primary">ddl</name>
    <name evidence="8" type="ORF">GCM10023225_02670</name>
</gene>
<evidence type="ECO:0000256" key="5">
    <source>
        <dbReference type="PROSITE-ProRule" id="PRU00409"/>
    </source>
</evidence>
<dbReference type="SUPFAM" id="SSF52440">
    <property type="entry name" value="PreATP-grasp domain"/>
    <property type="match status" value="1"/>
</dbReference>
<feature type="region of interest" description="Disordered" evidence="6">
    <location>
        <begin position="317"/>
        <end position="338"/>
    </location>
</feature>
<dbReference type="NCBIfam" id="NF002378">
    <property type="entry name" value="PRK01372.1"/>
    <property type="match status" value="1"/>
</dbReference>
<dbReference type="SUPFAM" id="SSF56059">
    <property type="entry name" value="Glutathione synthetase ATP-binding domain-like"/>
    <property type="match status" value="1"/>
</dbReference>
<dbReference type="PIRSF" id="PIRSF039102">
    <property type="entry name" value="Ddl/VanB"/>
    <property type="match status" value="1"/>
</dbReference>
<reference evidence="9" key="1">
    <citation type="journal article" date="2019" name="Int. J. Syst. Evol. Microbiol.">
        <title>The Global Catalogue of Microorganisms (GCM) 10K type strain sequencing project: providing services to taxonomists for standard genome sequencing and annotation.</title>
        <authorList>
            <consortium name="The Broad Institute Genomics Platform"/>
            <consortium name="The Broad Institute Genome Sequencing Center for Infectious Disease"/>
            <person name="Wu L."/>
            <person name="Ma J."/>
        </authorList>
    </citation>
    <scope>NUCLEOTIDE SEQUENCE [LARGE SCALE GENOMIC DNA]</scope>
    <source>
        <strain evidence="9">JCM 18126</strain>
    </source>
</reference>
<evidence type="ECO:0000256" key="4">
    <source>
        <dbReference type="HAMAP-Rule" id="MF_00047"/>
    </source>
</evidence>
<keyword evidence="5" id="KW-0547">Nucleotide-binding</keyword>
<name>A0ABP9H6Y5_9ACTN</name>
<sequence length="338" mass="34912">MSPRVAVLAGGISHERDVSRRSGRRVADALREAGCEVLVLDVDAQLIPALRAEAPDVVWPVLHGAVGEDGSIRDVLELLGLPYVGTRPASCRRAWDKPVAAAVVERAGLVVPEAIALPHDLFRDLGAPAVLSAVLQRLGLPLVVKPARGGSALGVGVVREPGDLPRAVVECFAYGDTAVLQRFVAGTEVAVAVLDIDGAPRALPAVEIVADGPYDYAARYTAGAVEFFAPARLDPEAARAVAAAAERAHEALGLRHLSRMDFIVDAQGVPHFLEANVAPGMTETSLLPLGAAAAGEDVESLYRRIVDVAVAEAVGGGTPVPRHAADGAPATAGGLLTP</sequence>
<comment type="pathway">
    <text evidence="4">Cell wall biogenesis; peptidoglycan biosynthesis.</text>
</comment>
<feature type="domain" description="ATP-grasp" evidence="7">
    <location>
        <begin position="101"/>
        <end position="307"/>
    </location>
</feature>